<accession>E0XRR4</accession>
<organism evidence="2">
    <name type="scientific">uncultured gamma proteobacterium HF0070_03O15</name>
    <dbReference type="NCBI Taxonomy" id="710982"/>
    <lineage>
        <taxon>Bacteria</taxon>
        <taxon>Pseudomonadati</taxon>
        <taxon>Pseudomonadota</taxon>
        <taxon>Gammaproteobacteria</taxon>
        <taxon>environmental samples</taxon>
    </lineage>
</organism>
<evidence type="ECO:0000313" key="2">
    <source>
        <dbReference type="EMBL" id="ADI17105.1"/>
    </source>
</evidence>
<protein>
    <recommendedName>
        <fullName evidence="1">DUF7483 domain-containing protein</fullName>
    </recommendedName>
</protein>
<proteinExistence type="predicted"/>
<reference evidence="2" key="1">
    <citation type="journal article" date="2011" name="Environ. Microbiol.">
        <title>Time-series analyses of Monterey Bay coastal microbial picoplankton using a 'genome proxy' microarray.</title>
        <authorList>
            <person name="Rich V.I."/>
            <person name="Pham V.D."/>
            <person name="Eppley J."/>
            <person name="Shi Y."/>
            <person name="DeLong E.F."/>
        </authorList>
    </citation>
    <scope>NUCLEOTIDE SEQUENCE</scope>
</reference>
<evidence type="ECO:0000259" key="1">
    <source>
        <dbReference type="Pfam" id="PF24299"/>
    </source>
</evidence>
<feature type="domain" description="DUF7483" evidence="1">
    <location>
        <begin position="10"/>
        <end position="239"/>
    </location>
</feature>
<dbReference type="EMBL" id="GU474854">
    <property type="protein sequence ID" value="ADI17105.1"/>
    <property type="molecule type" value="Genomic_DNA"/>
</dbReference>
<dbReference type="AlphaFoldDB" id="E0XRR4"/>
<dbReference type="Pfam" id="PF24299">
    <property type="entry name" value="DUF7483"/>
    <property type="match status" value="1"/>
</dbReference>
<dbReference type="InterPro" id="IPR055906">
    <property type="entry name" value="DUF7483"/>
</dbReference>
<sequence>MGGAINTNSTLGSSNFDGSIQTITKVNANAGFSIVSFTGNATSGATVGHGLGVAPKVLFVKERGNTNNWVVYHQSLGSTGGGDTYVLFLDLNYDKGGGFAGGFNNTSPTSSVFSLGNSNETNRSSGNFITYCFSEVAGYSKFGSYTGNGNANGTFVFTGFRPALVILKNTNTVKHWGLFDNKRIGFNVENYALFPSDTSGDDTSDYIDFLSNGFKLRSTALFLNKSGDEFIYLAFAESPFKNARAR</sequence>
<name>E0XRR4_9GAMM</name>